<feature type="chain" id="PRO_5003617593" description="Phosphotransferase" evidence="7">
    <location>
        <begin position="17"/>
        <end position="475"/>
    </location>
</feature>
<evidence type="ECO:0000256" key="1">
    <source>
        <dbReference type="ARBA" id="ARBA00009225"/>
    </source>
</evidence>
<evidence type="ECO:0000259" key="9">
    <source>
        <dbReference type="Pfam" id="PF03727"/>
    </source>
</evidence>
<dbReference type="GO" id="GO:0006096">
    <property type="term" value="P:glycolytic process"/>
    <property type="evidence" value="ECO:0007669"/>
    <property type="project" value="UniProtKB-UniPathway"/>
</dbReference>
<evidence type="ECO:0000313" key="10">
    <source>
        <dbReference type="EMBL" id="EHY64947.1"/>
    </source>
</evidence>
<dbReference type="HOGENOM" id="CLU_575026_0_0_1"/>
<dbReference type="CDD" id="cd24000">
    <property type="entry name" value="ASKHA_NBD_HK"/>
    <property type="match status" value="1"/>
</dbReference>
<dbReference type="GO" id="GO:0005829">
    <property type="term" value="C:cytosol"/>
    <property type="evidence" value="ECO:0007669"/>
    <property type="project" value="TreeGrafter"/>
</dbReference>
<name>H8ZEI2_NEMA1</name>
<reference evidence="10" key="1">
    <citation type="submission" date="2011-03" db="EMBL/GenBank/DDBJ databases">
        <title>The Genome Sequence of Nematocida sp1 strain ERTm2.</title>
        <authorList>
            <consortium name="The Broad Institute Genome Sequencing Platform"/>
            <consortium name="The Broad Institute Genome Sequencing Center for Infectious Disease"/>
            <person name="Cuomo C."/>
            <person name="Troemel E."/>
            <person name="Young S.K."/>
            <person name="Zeng Q."/>
            <person name="Gargeya S."/>
            <person name="Fitzgerald M."/>
            <person name="Haas B."/>
            <person name="Abouelleil A."/>
            <person name="Alvarado L."/>
            <person name="Arachchi H.M."/>
            <person name="Berlin A."/>
            <person name="Brown A."/>
            <person name="Chapman S.B."/>
            <person name="Chen Z."/>
            <person name="Dunbar C."/>
            <person name="Freedman E."/>
            <person name="Gearin G."/>
            <person name="Gellesch M."/>
            <person name="Goldberg J."/>
            <person name="Griggs A."/>
            <person name="Gujja S."/>
            <person name="Heilman E.R."/>
            <person name="Heiman D."/>
            <person name="Howarth C."/>
            <person name="Larson L."/>
            <person name="Lui A."/>
            <person name="MacDonald P.J.P."/>
            <person name="Mehta T."/>
            <person name="Montmayeur A."/>
            <person name="Murphy C."/>
            <person name="Neiman D."/>
            <person name="Pearson M."/>
            <person name="Priest M."/>
            <person name="Roberts A."/>
            <person name="Saif S."/>
            <person name="Shea T."/>
            <person name="Shenoy N."/>
            <person name="Sisk P."/>
            <person name="Stolte C."/>
            <person name="Sykes S."/>
            <person name="White J."/>
            <person name="Yandava C."/>
            <person name="Wortman J."/>
            <person name="Nusbaum C."/>
            <person name="Birren B."/>
        </authorList>
    </citation>
    <scope>NUCLEOTIDE SEQUENCE</scope>
    <source>
        <strain evidence="10">ERTm2</strain>
    </source>
</reference>
<feature type="domain" description="Hexokinase C-terminal" evidence="9">
    <location>
        <begin position="235"/>
        <end position="468"/>
    </location>
</feature>
<dbReference type="SUPFAM" id="SSF53067">
    <property type="entry name" value="Actin-like ATPase domain"/>
    <property type="match status" value="2"/>
</dbReference>
<dbReference type="Pfam" id="PF00349">
    <property type="entry name" value="Hexokinase_1"/>
    <property type="match status" value="1"/>
</dbReference>
<keyword evidence="6" id="KW-0324">Glycolysis</keyword>
<dbReference type="GO" id="GO:0005536">
    <property type="term" value="F:D-glucose binding"/>
    <property type="evidence" value="ECO:0007669"/>
    <property type="project" value="InterPro"/>
</dbReference>
<evidence type="ECO:0000256" key="3">
    <source>
        <dbReference type="ARBA" id="ARBA00022741"/>
    </source>
</evidence>
<proteinExistence type="inferred from homology"/>
<dbReference type="Proteomes" id="UP000005622">
    <property type="component" value="Unassembled WGS sequence"/>
</dbReference>
<dbReference type="InterPro" id="IPR022673">
    <property type="entry name" value="Hexokinase_C"/>
</dbReference>
<dbReference type="PROSITE" id="PS51748">
    <property type="entry name" value="HEXOKINASE_2"/>
    <property type="match status" value="1"/>
</dbReference>
<dbReference type="STRING" id="944018.H8ZEI2"/>
<dbReference type="GO" id="GO:0008865">
    <property type="term" value="F:fructokinase activity"/>
    <property type="evidence" value="ECO:0007669"/>
    <property type="project" value="TreeGrafter"/>
</dbReference>
<evidence type="ECO:0000259" key="8">
    <source>
        <dbReference type="Pfam" id="PF00349"/>
    </source>
</evidence>
<keyword evidence="5 6" id="KW-0067">ATP-binding</keyword>
<dbReference type="GO" id="GO:0006006">
    <property type="term" value="P:glucose metabolic process"/>
    <property type="evidence" value="ECO:0007669"/>
    <property type="project" value="TreeGrafter"/>
</dbReference>
<keyword evidence="4 6" id="KW-0418">Kinase</keyword>
<evidence type="ECO:0000256" key="7">
    <source>
        <dbReference type="SAM" id="SignalP"/>
    </source>
</evidence>
<dbReference type="PANTHER" id="PTHR19443:SF30">
    <property type="entry name" value="GLUCOKINASE-1-RELATED"/>
    <property type="match status" value="1"/>
</dbReference>
<evidence type="ECO:0000256" key="4">
    <source>
        <dbReference type="ARBA" id="ARBA00022777"/>
    </source>
</evidence>
<dbReference type="InterPro" id="IPR043129">
    <property type="entry name" value="ATPase_NBD"/>
</dbReference>
<evidence type="ECO:0000256" key="5">
    <source>
        <dbReference type="ARBA" id="ARBA00022840"/>
    </source>
</evidence>
<protein>
    <recommendedName>
        <fullName evidence="6">Phosphotransferase</fullName>
        <ecNumber evidence="6">2.7.1.-</ecNumber>
    </recommendedName>
</protein>
<dbReference type="PRINTS" id="PR00475">
    <property type="entry name" value="HEXOKINASE"/>
</dbReference>
<sequence length="475" mass="53918">MRTFVILALILYGVRMGNLCSCIQEDLNENNWPVLLAQEFKDHLDECMDDEKSSLVKSRFLVRPFSSTALNAMEAEEEYQLEVLCADLGGTSLKLDIYTVASKTGNTEKVTKQTAKYDIPKTKEEIANRTIYEFMSEKIIEFINDYQKAQRTKGAPMKGALTFSYPLEKCRGGFKVTKFTKQFNWVKAVTDNKPEMPLDELNKLTDRYVRFSTIANDTTALGIWACQTHEDAIGGFVLGTGMNCSYLDNIRKSKNMNEKKLKAIYNTECGGFKFSQVKSIMNHADIKINESNPLEVDSYILEKMVGGLYFEQYINIQFMEELARIAGDDHANSVKNAGFWLKNGKLQPNDLIEQIADVFEYIGLGYHFQKKMYRFITEAISEAKDRKYKICAGILAGVIYKSMESNPRKSTNYIFGLTGSGCKTEEFNSNVTRYITEILKVLCKSSTTEVSVEFKFSEEASLQGAASSYAYKIYN</sequence>
<dbReference type="Gene3D" id="3.30.420.40">
    <property type="match status" value="1"/>
</dbReference>
<evidence type="ECO:0000256" key="2">
    <source>
        <dbReference type="ARBA" id="ARBA00022679"/>
    </source>
</evidence>
<dbReference type="GO" id="GO:0004340">
    <property type="term" value="F:glucokinase activity"/>
    <property type="evidence" value="ECO:0007669"/>
    <property type="project" value="TreeGrafter"/>
</dbReference>
<evidence type="ECO:0000256" key="6">
    <source>
        <dbReference type="RuleBase" id="RU362007"/>
    </source>
</evidence>
<dbReference type="AlphaFoldDB" id="H8ZEI2"/>
<dbReference type="GO" id="GO:0005524">
    <property type="term" value="F:ATP binding"/>
    <property type="evidence" value="ECO:0007669"/>
    <property type="project" value="UniProtKB-UniRule"/>
</dbReference>
<dbReference type="PANTHER" id="PTHR19443">
    <property type="entry name" value="HEXOKINASE"/>
    <property type="match status" value="1"/>
</dbReference>
<feature type="signal peptide" evidence="7">
    <location>
        <begin position="1"/>
        <end position="16"/>
    </location>
</feature>
<dbReference type="EMBL" id="JH604637">
    <property type="protein sequence ID" value="EHY64947.1"/>
    <property type="molecule type" value="Genomic_DNA"/>
</dbReference>
<dbReference type="InterPro" id="IPR022672">
    <property type="entry name" value="Hexokinase_N"/>
</dbReference>
<dbReference type="Pfam" id="PF03727">
    <property type="entry name" value="Hexokinase_2"/>
    <property type="match status" value="1"/>
</dbReference>
<keyword evidence="7" id="KW-0732">Signal</keyword>
<organism evidence="10">
    <name type="scientific">Nematocida ausubeli (strain ATCC PRA-371 / ERTm2)</name>
    <name type="common">Nematode killer fungus</name>
    <dbReference type="NCBI Taxonomy" id="1913371"/>
    <lineage>
        <taxon>Eukaryota</taxon>
        <taxon>Fungi</taxon>
        <taxon>Fungi incertae sedis</taxon>
        <taxon>Microsporidia</taxon>
        <taxon>Nematocida</taxon>
    </lineage>
</organism>
<keyword evidence="2 6" id="KW-0808">Transferase</keyword>
<dbReference type="Gene3D" id="3.40.367.20">
    <property type="match status" value="1"/>
</dbReference>
<dbReference type="GO" id="GO:0005739">
    <property type="term" value="C:mitochondrion"/>
    <property type="evidence" value="ECO:0007669"/>
    <property type="project" value="TreeGrafter"/>
</dbReference>
<dbReference type="UniPathway" id="UPA00109">
    <property type="reaction ID" value="UER00180"/>
</dbReference>
<dbReference type="InterPro" id="IPR001312">
    <property type="entry name" value="Hexokinase"/>
</dbReference>
<dbReference type="GO" id="GO:0001678">
    <property type="term" value="P:intracellular glucose homeostasis"/>
    <property type="evidence" value="ECO:0007669"/>
    <property type="project" value="InterPro"/>
</dbReference>
<comment type="similarity">
    <text evidence="1 6">Belongs to the hexokinase family.</text>
</comment>
<gene>
    <name evidence="10" type="ORF">NERG_02003</name>
</gene>
<accession>H8ZEI2</accession>
<dbReference type="EC" id="2.7.1.-" evidence="6"/>
<keyword evidence="3 6" id="KW-0547">Nucleotide-binding</keyword>
<feature type="domain" description="Hexokinase N-terminal" evidence="8">
    <location>
        <begin position="81"/>
        <end position="220"/>
    </location>
</feature>